<dbReference type="SUPFAM" id="SSF47384">
    <property type="entry name" value="Homodimeric domain of signal transducing histidine kinase"/>
    <property type="match status" value="1"/>
</dbReference>
<sequence length="292" mass="33274">MLSYLLPLFDFASSLLITQGSTQYFSVHLGMSTMMFVSALVGRVVSDLSETERNLKEQKGKAEIMNAELEQKNEELDRFVYSVSHDLSAPLKSIKGLVNISRIEPQQSHIYIDKIDKSVNRLEEFIEEVLDYSRTNRNTIHYEKIELSGLIYDINKKFEFLEGFDKIEFSINLETVFIISDRLLLRIALNNILSNAIKYQKKYKDHKPSITIHAYVSNDEQVIEVSDNGEGIREEYQDKLFNMFYRGTANSSGSGLGLYIAKEAIGRLSGKITLSSTWGQGSSFTIHLPDVK</sequence>
<dbReference type="InterPro" id="IPR036890">
    <property type="entry name" value="HATPase_C_sf"/>
</dbReference>
<evidence type="ECO:0000256" key="1">
    <source>
        <dbReference type="ARBA" id="ARBA00000085"/>
    </source>
</evidence>
<gene>
    <name evidence="8" type="ORF">SanaruYs_21770</name>
</gene>
<reference evidence="8 9" key="1">
    <citation type="submission" date="2018-11" db="EMBL/GenBank/DDBJ databases">
        <title>Chryseotalea sanarue gen. nov., sp., nov., a member of the family Cytophagaceae, isolated from a brackish lake in Hamamatsu Japan.</title>
        <authorList>
            <person name="Maejima Y."/>
            <person name="Iino T."/>
            <person name="Muraguchi Y."/>
            <person name="Fukuda K."/>
            <person name="Ohkuma M."/>
            <person name="Moriuchi R."/>
            <person name="Dohra H."/>
            <person name="Kimbara K."/>
            <person name="Shintani M."/>
        </authorList>
    </citation>
    <scope>NUCLEOTIDE SEQUENCE [LARGE SCALE GENOMIC DNA]</scope>
    <source>
        <strain evidence="8 9">Ys</strain>
    </source>
</reference>
<evidence type="ECO:0000256" key="6">
    <source>
        <dbReference type="SAM" id="Coils"/>
    </source>
</evidence>
<dbReference type="InterPro" id="IPR036097">
    <property type="entry name" value="HisK_dim/P_sf"/>
</dbReference>
<dbReference type="InterPro" id="IPR004358">
    <property type="entry name" value="Sig_transdc_His_kin-like_C"/>
</dbReference>
<dbReference type="InterPro" id="IPR003661">
    <property type="entry name" value="HisK_dim/P_dom"/>
</dbReference>
<feature type="coiled-coil region" evidence="6">
    <location>
        <begin position="48"/>
        <end position="75"/>
    </location>
</feature>
<dbReference type="InterPro" id="IPR003594">
    <property type="entry name" value="HATPase_dom"/>
</dbReference>
<keyword evidence="4" id="KW-0808">Transferase</keyword>
<comment type="caution">
    <text evidence="8">The sequence shown here is derived from an EMBL/GenBank/DDBJ whole genome shotgun (WGS) entry which is preliminary data.</text>
</comment>
<dbReference type="CDD" id="cd00075">
    <property type="entry name" value="HATPase"/>
    <property type="match status" value="1"/>
</dbReference>
<dbReference type="PANTHER" id="PTHR42878">
    <property type="entry name" value="TWO-COMPONENT HISTIDINE KINASE"/>
    <property type="match status" value="1"/>
</dbReference>
<dbReference type="InterPro" id="IPR050351">
    <property type="entry name" value="BphY/WalK/GraS-like"/>
</dbReference>
<keyword evidence="5" id="KW-0418">Kinase</keyword>
<feature type="domain" description="Histidine kinase" evidence="7">
    <location>
        <begin position="82"/>
        <end position="292"/>
    </location>
</feature>
<evidence type="ECO:0000313" key="9">
    <source>
        <dbReference type="Proteomes" id="UP000288227"/>
    </source>
</evidence>
<dbReference type="SUPFAM" id="SSF55874">
    <property type="entry name" value="ATPase domain of HSP90 chaperone/DNA topoisomerase II/histidine kinase"/>
    <property type="match status" value="1"/>
</dbReference>
<dbReference type="Gene3D" id="1.10.287.130">
    <property type="match status" value="1"/>
</dbReference>
<keyword evidence="9" id="KW-1185">Reference proteome</keyword>
<evidence type="ECO:0000256" key="5">
    <source>
        <dbReference type="ARBA" id="ARBA00022777"/>
    </source>
</evidence>
<dbReference type="SMART" id="SM00388">
    <property type="entry name" value="HisKA"/>
    <property type="match status" value="1"/>
</dbReference>
<dbReference type="Pfam" id="PF02518">
    <property type="entry name" value="HATPase_c"/>
    <property type="match status" value="1"/>
</dbReference>
<name>A0A401UAL0_9BACT</name>
<dbReference type="EC" id="2.7.13.3" evidence="2"/>
<organism evidence="8 9">
    <name type="scientific">Chryseotalea sanaruensis</name>
    <dbReference type="NCBI Taxonomy" id="2482724"/>
    <lineage>
        <taxon>Bacteria</taxon>
        <taxon>Pseudomonadati</taxon>
        <taxon>Bacteroidota</taxon>
        <taxon>Cytophagia</taxon>
        <taxon>Cytophagales</taxon>
        <taxon>Chryseotaleaceae</taxon>
        <taxon>Chryseotalea</taxon>
    </lineage>
</organism>
<dbReference type="Pfam" id="PF00512">
    <property type="entry name" value="HisKA"/>
    <property type="match status" value="1"/>
</dbReference>
<keyword evidence="3" id="KW-0597">Phosphoprotein</keyword>
<proteinExistence type="predicted"/>
<evidence type="ECO:0000256" key="2">
    <source>
        <dbReference type="ARBA" id="ARBA00012438"/>
    </source>
</evidence>
<dbReference type="EMBL" id="BHXQ01000004">
    <property type="protein sequence ID" value="GCC51946.1"/>
    <property type="molecule type" value="Genomic_DNA"/>
</dbReference>
<dbReference type="GO" id="GO:0030295">
    <property type="term" value="F:protein kinase activator activity"/>
    <property type="evidence" value="ECO:0007669"/>
    <property type="project" value="TreeGrafter"/>
</dbReference>
<dbReference type="AlphaFoldDB" id="A0A401UAL0"/>
<dbReference type="InterPro" id="IPR005467">
    <property type="entry name" value="His_kinase_dom"/>
</dbReference>
<comment type="catalytic activity">
    <reaction evidence="1">
        <text>ATP + protein L-histidine = ADP + protein N-phospho-L-histidine.</text>
        <dbReference type="EC" id="2.7.13.3"/>
    </reaction>
</comment>
<dbReference type="CDD" id="cd00082">
    <property type="entry name" value="HisKA"/>
    <property type="match status" value="1"/>
</dbReference>
<evidence type="ECO:0000259" key="7">
    <source>
        <dbReference type="PROSITE" id="PS50109"/>
    </source>
</evidence>
<dbReference type="PANTHER" id="PTHR42878:SF15">
    <property type="entry name" value="BACTERIOPHYTOCHROME"/>
    <property type="match status" value="1"/>
</dbReference>
<accession>A0A401UAL0</accession>
<evidence type="ECO:0000313" key="8">
    <source>
        <dbReference type="EMBL" id="GCC51946.1"/>
    </source>
</evidence>
<dbReference type="PRINTS" id="PR00344">
    <property type="entry name" value="BCTRLSENSOR"/>
</dbReference>
<evidence type="ECO:0000256" key="3">
    <source>
        <dbReference type="ARBA" id="ARBA00022553"/>
    </source>
</evidence>
<dbReference type="Proteomes" id="UP000288227">
    <property type="component" value="Unassembled WGS sequence"/>
</dbReference>
<dbReference type="SMART" id="SM00387">
    <property type="entry name" value="HATPase_c"/>
    <property type="match status" value="1"/>
</dbReference>
<dbReference type="GO" id="GO:0000155">
    <property type="term" value="F:phosphorelay sensor kinase activity"/>
    <property type="evidence" value="ECO:0007669"/>
    <property type="project" value="InterPro"/>
</dbReference>
<dbReference type="Gene3D" id="3.30.565.10">
    <property type="entry name" value="Histidine kinase-like ATPase, C-terminal domain"/>
    <property type="match status" value="1"/>
</dbReference>
<evidence type="ECO:0000256" key="4">
    <source>
        <dbReference type="ARBA" id="ARBA00022679"/>
    </source>
</evidence>
<dbReference type="PROSITE" id="PS50109">
    <property type="entry name" value="HIS_KIN"/>
    <property type="match status" value="1"/>
</dbReference>
<protein>
    <recommendedName>
        <fullName evidence="2">histidine kinase</fullName>
        <ecNumber evidence="2">2.7.13.3</ecNumber>
    </recommendedName>
</protein>
<dbReference type="GO" id="GO:0007234">
    <property type="term" value="P:osmosensory signaling via phosphorelay pathway"/>
    <property type="evidence" value="ECO:0007669"/>
    <property type="project" value="TreeGrafter"/>
</dbReference>
<dbReference type="GO" id="GO:0000156">
    <property type="term" value="F:phosphorelay response regulator activity"/>
    <property type="evidence" value="ECO:0007669"/>
    <property type="project" value="TreeGrafter"/>
</dbReference>
<keyword evidence="6" id="KW-0175">Coiled coil</keyword>